<dbReference type="Gene3D" id="3.30.470.30">
    <property type="entry name" value="DNA ligase/mRNA capping enzyme"/>
    <property type="match status" value="1"/>
</dbReference>
<evidence type="ECO:0000256" key="17">
    <source>
        <dbReference type="ARBA" id="ARBA00023211"/>
    </source>
</evidence>
<accession>A3U2H6</accession>
<keyword evidence="16" id="KW-0234">DNA repair</keyword>
<dbReference type="InterPro" id="IPR052171">
    <property type="entry name" value="NHEJ_LigD"/>
</dbReference>
<evidence type="ECO:0000256" key="20">
    <source>
        <dbReference type="ARBA" id="ARBA00034003"/>
    </source>
</evidence>
<evidence type="ECO:0000256" key="9">
    <source>
        <dbReference type="ARBA" id="ARBA00022763"/>
    </source>
</evidence>
<dbReference type="OrthoDB" id="9802472at2"/>
<dbReference type="SUPFAM" id="SSF50249">
    <property type="entry name" value="Nucleic acid-binding proteins"/>
    <property type="match status" value="1"/>
</dbReference>
<keyword evidence="7" id="KW-0479">Metal-binding</keyword>
<comment type="catalytic activity">
    <reaction evidence="20">
        <text>ATP + (deoxyribonucleotide)n-3'-hydroxyl + 5'-phospho-(deoxyribonucleotide)m = (deoxyribonucleotide)n+m + AMP + diphosphate.</text>
        <dbReference type="EC" id="6.5.1.1"/>
    </reaction>
</comment>
<dbReference type="GO" id="GO:0003887">
    <property type="term" value="F:DNA-directed DNA polymerase activity"/>
    <property type="evidence" value="ECO:0007669"/>
    <property type="project" value="UniProtKB-KW"/>
</dbReference>
<evidence type="ECO:0000256" key="7">
    <source>
        <dbReference type="ARBA" id="ARBA00022723"/>
    </source>
</evidence>
<dbReference type="InterPro" id="IPR014143">
    <property type="entry name" value="NHEJ_ligase_prk"/>
</dbReference>
<keyword evidence="8" id="KW-0547">Nucleotide-binding</keyword>
<organism evidence="23 24">
    <name type="scientific">Pseudooceanicola batsensis (strain ATCC BAA-863 / DSM 15984 / KCTC 12145 / HTCC2597)</name>
    <name type="common">Oceanicola batsensis</name>
    <dbReference type="NCBI Taxonomy" id="252305"/>
    <lineage>
        <taxon>Bacteria</taxon>
        <taxon>Pseudomonadati</taxon>
        <taxon>Pseudomonadota</taxon>
        <taxon>Alphaproteobacteria</taxon>
        <taxon>Rhodobacterales</taxon>
        <taxon>Paracoccaceae</taxon>
        <taxon>Pseudooceanicola</taxon>
    </lineage>
</organism>
<dbReference type="Gene3D" id="3.30.1490.70">
    <property type="match status" value="1"/>
</dbReference>
<evidence type="ECO:0000256" key="19">
    <source>
        <dbReference type="ARBA" id="ARBA00029943"/>
    </source>
</evidence>
<dbReference type="GO" id="GO:0006310">
    <property type="term" value="P:DNA recombination"/>
    <property type="evidence" value="ECO:0007669"/>
    <property type="project" value="UniProtKB-KW"/>
</dbReference>
<dbReference type="PANTHER" id="PTHR42705:SF2">
    <property type="entry name" value="BIFUNCTIONAL NON-HOMOLOGOUS END JOINING PROTEIN LIGD"/>
    <property type="match status" value="1"/>
</dbReference>
<dbReference type="STRING" id="252305.OB2597_03898"/>
<feature type="domain" description="ATP-dependent DNA ligase family profile" evidence="22">
    <location>
        <begin position="303"/>
        <end position="418"/>
    </location>
</feature>
<dbReference type="GO" id="GO:0003910">
    <property type="term" value="F:DNA ligase (ATP) activity"/>
    <property type="evidence" value="ECO:0007669"/>
    <property type="project" value="UniProtKB-EC"/>
</dbReference>
<dbReference type="NCBIfam" id="TIGR02776">
    <property type="entry name" value="NHEJ_ligase_prk"/>
    <property type="match status" value="1"/>
</dbReference>
<evidence type="ECO:0000259" key="22">
    <source>
        <dbReference type="PROSITE" id="PS50160"/>
    </source>
</evidence>
<keyword evidence="24" id="KW-1185">Reference proteome</keyword>
<dbReference type="GO" id="GO:0004527">
    <property type="term" value="F:exonuclease activity"/>
    <property type="evidence" value="ECO:0007669"/>
    <property type="project" value="UniProtKB-KW"/>
</dbReference>
<evidence type="ECO:0000256" key="8">
    <source>
        <dbReference type="ARBA" id="ARBA00022741"/>
    </source>
</evidence>
<dbReference type="eggNOG" id="COG3285">
    <property type="taxonomic scope" value="Bacteria"/>
</dbReference>
<evidence type="ECO:0000256" key="12">
    <source>
        <dbReference type="ARBA" id="ARBA00022840"/>
    </source>
</evidence>
<comment type="cofactor">
    <cofactor evidence="1">
        <name>Mn(2+)</name>
        <dbReference type="ChEBI" id="CHEBI:29035"/>
    </cofactor>
</comment>
<keyword evidence="11" id="KW-0269">Exonuclease</keyword>
<dbReference type="GO" id="GO:0003677">
    <property type="term" value="F:DNA binding"/>
    <property type="evidence" value="ECO:0007669"/>
    <property type="project" value="UniProtKB-KW"/>
</dbReference>
<dbReference type="SUPFAM" id="SSF56091">
    <property type="entry name" value="DNA ligase/mRNA capping enzyme, catalytic domain"/>
    <property type="match status" value="1"/>
</dbReference>
<dbReference type="InterPro" id="IPR012340">
    <property type="entry name" value="NA-bd_OB-fold"/>
</dbReference>
<dbReference type="PROSITE" id="PS50160">
    <property type="entry name" value="DNA_LIGASE_A3"/>
    <property type="match status" value="1"/>
</dbReference>
<dbReference type="HOGENOM" id="CLU_008325_0_2_5"/>
<comment type="caution">
    <text evidence="23">The sequence shown here is derived from an EMBL/GenBank/DDBJ whole genome shotgun (WGS) entry which is preliminary data.</text>
</comment>
<evidence type="ECO:0000256" key="16">
    <source>
        <dbReference type="ARBA" id="ARBA00023204"/>
    </source>
</evidence>
<dbReference type="Pfam" id="PF21686">
    <property type="entry name" value="LigD_Prim-Pol"/>
    <property type="match status" value="1"/>
</dbReference>
<evidence type="ECO:0000313" key="24">
    <source>
        <dbReference type="Proteomes" id="UP000004318"/>
    </source>
</evidence>
<evidence type="ECO:0000313" key="23">
    <source>
        <dbReference type="EMBL" id="EAQ01550.1"/>
    </source>
</evidence>
<dbReference type="InterPro" id="IPR012309">
    <property type="entry name" value="DNA_ligase_ATP-dep_C"/>
</dbReference>
<dbReference type="GO" id="GO:0006281">
    <property type="term" value="P:DNA repair"/>
    <property type="evidence" value="ECO:0007669"/>
    <property type="project" value="UniProtKB-KW"/>
</dbReference>
<evidence type="ECO:0000256" key="10">
    <source>
        <dbReference type="ARBA" id="ARBA00022801"/>
    </source>
</evidence>
<dbReference type="CDD" id="cd07971">
    <property type="entry name" value="OBF_DNA_ligase_LigD"/>
    <property type="match status" value="1"/>
</dbReference>
<dbReference type="CDD" id="cd07906">
    <property type="entry name" value="Adenylation_DNA_ligase_LigD_LigC"/>
    <property type="match status" value="1"/>
</dbReference>
<dbReference type="PANTHER" id="PTHR42705">
    <property type="entry name" value="BIFUNCTIONAL NON-HOMOLOGOUS END JOINING PROTEIN LIGD"/>
    <property type="match status" value="1"/>
</dbReference>
<dbReference type="Pfam" id="PF01068">
    <property type="entry name" value="DNA_ligase_A_M"/>
    <property type="match status" value="1"/>
</dbReference>
<dbReference type="NCBIfam" id="TIGR02778">
    <property type="entry name" value="ligD_pol"/>
    <property type="match status" value="1"/>
</dbReference>
<dbReference type="InterPro" id="IPR014146">
    <property type="entry name" value="LigD_ligase_dom"/>
</dbReference>
<keyword evidence="13" id="KW-0239">DNA-directed DNA polymerase</keyword>
<dbReference type="RefSeq" id="WP_009805029.1">
    <property type="nucleotide sequence ID" value="NZ_CH724131.1"/>
</dbReference>
<dbReference type="GO" id="GO:0005524">
    <property type="term" value="F:ATP binding"/>
    <property type="evidence" value="ECO:0007669"/>
    <property type="project" value="UniProtKB-KW"/>
</dbReference>
<protein>
    <recommendedName>
        <fullName evidence="2">DNA ligase (ATP)</fullName>
        <ecNumber evidence="2">6.5.1.1</ecNumber>
    </recommendedName>
    <alternativeName>
        <fullName evidence="19">NHEJ DNA polymerase</fullName>
    </alternativeName>
</protein>
<keyword evidence="18" id="KW-0511">Multifunctional enzyme</keyword>
<reference evidence="23 24" key="1">
    <citation type="journal article" date="2010" name="J. Bacteriol.">
        <title>Genome sequences of Oceanicola granulosus HTCC2516(T) and Oceanicola batsensis HTCC2597(TDelta).</title>
        <authorList>
            <person name="Thrash J.C."/>
            <person name="Cho J.C."/>
            <person name="Vergin K.L."/>
            <person name="Giovannoni S.J."/>
        </authorList>
    </citation>
    <scope>NUCLEOTIDE SEQUENCE [LARGE SCALE GENOMIC DNA]</scope>
    <source>
        <strain evidence="24">ATCC BAA-863 / DSM 15984 / KCTC 12145 / HTCC2597</strain>
    </source>
</reference>
<keyword evidence="14" id="KW-0238">DNA-binding</keyword>
<dbReference type="InterPro" id="IPR033651">
    <property type="entry name" value="PaeLigD_Pol-like"/>
</dbReference>
<feature type="region of interest" description="Disordered" evidence="21">
    <location>
        <begin position="496"/>
        <end position="515"/>
    </location>
</feature>
<evidence type="ECO:0000256" key="2">
    <source>
        <dbReference type="ARBA" id="ARBA00012727"/>
    </source>
</evidence>
<keyword evidence="3" id="KW-0436">Ligase</keyword>
<evidence type="ECO:0000256" key="6">
    <source>
        <dbReference type="ARBA" id="ARBA00022722"/>
    </source>
</evidence>
<dbReference type="EC" id="6.5.1.1" evidence="2"/>
<evidence type="ECO:0000256" key="3">
    <source>
        <dbReference type="ARBA" id="ARBA00022598"/>
    </source>
</evidence>
<evidence type="ECO:0000256" key="14">
    <source>
        <dbReference type="ARBA" id="ARBA00023125"/>
    </source>
</evidence>
<dbReference type="Gene3D" id="2.40.50.140">
    <property type="entry name" value="Nucleic acid-binding proteins"/>
    <property type="match status" value="1"/>
</dbReference>
<evidence type="ECO:0000256" key="21">
    <source>
        <dbReference type="SAM" id="MobiDB-lite"/>
    </source>
</evidence>
<dbReference type="Pfam" id="PF13298">
    <property type="entry name" value="LigD_N"/>
    <property type="match status" value="1"/>
</dbReference>
<proteinExistence type="predicted"/>
<evidence type="ECO:0000256" key="15">
    <source>
        <dbReference type="ARBA" id="ARBA00023172"/>
    </source>
</evidence>
<name>A3U2H6_PSEBH</name>
<dbReference type="NCBIfam" id="TIGR02777">
    <property type="entry name" value="LigD_PE_dom"/>
    <property type="match status" value="1"/>
</dbReference>
<evidence type="ECO:0000256" key="11">
    <source>
        <dbReference type="ARBA" id="ARBA00022839"/>
    </source>
</evidence>
<sequence length="812" mass="89572">MNTLDRYREKRDFSITPEPRAELVEAGGDRLSFVVQKHDASRLHYDFRLEWEGVLLSWAVTKGPSADPSEKRLAVRTEDHPVAYGAFEGTIPEKEYGGGTVMLWDTGWWEPLDDPGEGLKKGKLNFRLHGARMKGGWTLVRMRGRKKETRENWLLIKQRDDFAGRSADALTNRHRTSVTTGRAMRAIAADKPAVKPERHAKPRPRFRKVQLATLKDAPPEGENWQHEAKFDGYRCLIAIGKGGVRLYTRNGKDWSDRFAALCEPAAALDCDAALIDGEVIAGSGGGDFSTLQKALKAGDPLTFYAFDCLHLDGKDLTDDPLTDRRAALETLFEGQPPRGPIRLSPVLEGDAAAALDAMCEAGGEGIVSKRLDAPYRGARSCSWIKAKCVRRAEFVVGGWSPSDKRGRSFSSLLLGSYENGRFIYRGRVGAGFDQDDMDELSGAMKRLARKTAPFDEDLPSEMKGATWVTPKLVVEVEYTEFTGEGRIRHGVYKGRREDKEAGEVSAGTEARAEGGDDTVEGVRISSAGRVVYPDAGLTKGEVAQHYARVGERMLTHAGDRPLSLLRCPEGIAGECFFQKHAGKGFPDAIGTLPIEEKDGETEDYMYVTTPAGLVGAAQMGTLEFHIWGSRRDRIERPDRLVFDIDPDEGLDFAEIRRAASEIRQGLDACGLPSVPMVTGGKGIHVIVPLRRISGWDTVKFFARTFATIMAERDPDRYVATMSKARRKGRVFIDWLRNERGATAVAPYSLRARKSAAVAVPVTWDELDTLDRADGFGVADMEDRLSRDCPLDAVDAKGIGDTVVSALEDWSRG</sequence>
<dbReference type="Proteomes" id="UP000004318">
    <property type="component" value="Unassembled WGS sequence"/>
</dbReference>
<keyword evidence="12" id="KW-0067">ATP-binding</keyword>
<keyword evidence="9" id="KW-0227">DNA damage</keyword>
<evidence type="ECO:0000256" key="1">
    <source>
        <dbReference type="ARBA" id="ARBA00001936"/>
    </source>
</evidence>
<keyword evidence="5" id="KW-0548">Nucleotidyltransferase</keyword>
<keyword evidence="15" id="KW-0233">DNA recombination</keyword>
<keyword evidence="4" id="KW-0808">Transferase</keyword>
<dbReference type="InterPro" id="IPR012310">
    <property type="entry name" value="DNA_ligase_ATP-dep_cent"/>
</dbReference>
<evidence type="ECO:0000256" key="5">
    <source>
        <dbReference type="ARBA" id="ARBA00022695"/>
    </source>
</evidence>
<gene>
    <name evidence="23" type="ORF">OB2597_03898</name>
</gene>
<dbReference type="InterPro" id="IPR014144">
    <property type="entry name" value="LigD_PE_domain"/>
</dbReference>
<keyword evidence="6" id="KW-0540">Nuclease</keyword>
<dbReference type="EMBL" id="AAMO01000012">
    <property type="protein sequence ID" value="EAQ01550.1"/>
    <property type="molecule type" value="Genomic_DNA"/>
</dbReference>
<evidence type="ECO:0000256" key="4">
    <source>
        <dbReference type="ARBA" id="ARBA00022679"/>
    </source>
</evidence>
<evidence type="ECO:0000256" key="13">
    <source>
        <dbReference type="ARBA" id="ARBA00022932"/>
    </source>
</evidence>
<dbReference type="Pfam" id="PF04679">
    <property type="entry name" value="DNA_ligase_A_C"/>
    <property type="match status" value="1"/>
</dbReference>
<dbReference type="InterPro" id="IPR014145">
    <property type="entry name" value="LigD_pol_dom"/>
</dbReference>
<dbReference type="CDD" id="cd04862">
    <property type="entry name" value="PaeLigD_Pol_like"/>
    <property type="match status" value="1"/>
</dbReference>
<keyword evidence="17" id="KW-0464">Manganese</keyword>
<evidence type="ECO:0000256" key="18">
    <source>
        <dbReference type="ARBA" id="ARBA00023268"/>
    </source>
</evidence>
<dbReference type="GO" id="GO:0046872">
    <property type="term" value="F:metal ion binding"/>
    <property type="evidence" value="ECO:0007669"/>
    <property type="project" value="UniProtKB-KW"/>
</dbReference>
<dbReference type="AlphaFoldDB" id="A3U2H6"/>
<dbReference type="eggNOG" id="COG1793">
    <property type="taxonomic scope" value="Bacteria"/>
</dbReference>
<keyword evidence="10" id="KW-0378">Hydrolase</keyword>
<dbReference type="NCBIfam" id="TIGR02779">
    <property type="entry name" value="NHEJ_ligase_lig"/>
    <property type="match status" value="1"/>
</dbReference>
<dbReference type="Gene3D" id="3.90.920.10">
    <property type="entry name" value="DNA primase, PRIM domain"/>
    <property type="match status" value="1"/>
</dbReference>